<gene>
    <name evidence="2" type="ORF">DWQ67_05245</name>
</gene>
<reference evidence="2 3" key="1">
    <citation type="submission" date="2018-07" db="EMBL/GenBank/DDBJ databases">
        <title>Arthrobacter sp. nov., isolated from raw cow's milk with high bacterial count.</title>
        <authorList>
            <person name="Hahne J."/>
            <person name="Isele D."/>
            <person name="Lipski A."/>
        </authorList>
    </citation>
    <scope>NUCLEOTIDE SEQUENCE [LARGE SCALE GENOMIC DNA]</scope>
    <source>
        <strain evidence="2 3">JZ R-183</strain>
    </source>
</reference>
<keyword evidence="3" id="KW-1185">Reference proteome</keyword>
<proteinExistence type="predicted"/>
<organism evidence="2 3">
    <name type="scientific">Galactobacter caseinivorans</name>
    <dbReference type="NCBI Taxonomy" id="2676123"/>
    <lineage>
        <taxon>Bacteria</taxon>
        <taxon>Bacillati</taxon>
        <taxon>Actinomycetota</taxon>
        <taxon>Actinomycetes</taxon>
        <taxon>Micrococcales</taxon>
        <taxon>Micrococcaceae</taxon>
        <taxon>Galactobacter</taxon>
    </lineage>
</organism>
<dbReference type="EMBL" id="QQXL01000002">
    <property type="protein sequence ID" value="RKW71191.1"/>
    <property type="molecule type" value="Genomic_DNA"/>
</dbReference>
<feature type="transmembrane region" description="Helical" evidence="1">
    <location>
        <begin position="104"/>
        <end position="129"/>
    </location>
</feature>
<keyword evidence="1" id="KW-0472">Membrane</keyword>
<dbReference type="RefSeq" id="WP_121484526.1">
    <property type="nucleotide sequence ID" value="NZ_QQXL01000002.1"/>
</dbReference>
<dbReference type="Proteomes" id="UP000273119">
    <property type="component" value="Unassembled WGS sequence"/>
</dbReference>
<comment type="caution">
    <text evidence="2">The sequence shown here is derived from an EMBL/GenBank/DDBJ whole genome shotgun (WGS) entry which is preliminary data.</text>
</comment>
<keyword evidence="2" id="KW-0378">Hydrolase</keyword>
<feature type="transmembrane region" description="Helical" evidence="1">
    <location>
        <begin position="72"/>
        <end position="92"/>
    </location>
</feature>
<accession>A0A496PL39</accession>
<dbReference type="Pfam" id="PF13367">
    <property type="entry name" value="PrsW-protease"/>
    <property type="match status" value="1"/>
</dbReference>
<sequence>MSYPPPHGHQGPPAQYSHAPMPVAPVQVAPVRTTEAAVRRGGGVITAWILLGVAALVMAGFLLLAVGPAATVVSGLLGLIPLAICLVGLRWVDRWDPEPARWVILALLWGGGAATFGSLIIEGLVGAALNLGETASAVVLAPVVEEVMKGLGVLLLVLVARRYFHGPVDGIVYGGLIGAGLAFTENILYLSSALQDGSVLQTWVGRGLLGPFAHVLFTAWTGAAVGWATERRRGLIFPAWLGGLVLAILGHALWNGLASNLLFGNFLVGYAVLQVPFFVGAVITCVLLARRERRLTKDSLQAYTQAGWYLPQEAVALSTPAMRRESLRWAAKRGARPQMKSVIRTADALAAEHQRIRARGPEPELLSHQAELLQRSLSARESLRGAVAHGPGGWTAS</sequence>
<protein>
    <submittedName>
        <fullName evidence="2">Protease PrsW</fullName>
    </submittedName>
</protein>
<dbReference type="GO" id="GO:0008233">
    <property type="term" value="F:peptidase activity"/>
    <property type="evidence" value="ECO:0007669"/>
    <property type="project" value="UniProtKB-KW"/>
</dbReference>
<evidence type="ECO:0000256" key="1">
    <source>
        <dbReference type="SAM" id="Phobius"/>
    </source>
</evidence>
<feature type="transmembrane region" description="Helical" evidence="1">
    <location>
        <begin position="209"/>
        <end position="228"/>
    </location>
</feature>
<dbReference type="AlphaFoldDB" id="A0A496PL39"/>
<feature type="transmembrane region" description="Helical" evidence="1">
    <location>
        <begin position="266"/>
        <end position="289"/>
    </location>
</feature>
<keyword evidence="1" id="KW-1133">Transmembrane helix</keyword>
<evidence type="ECO:0000313" key="3">
    <source>
        <dbReference type="Proteomes" id="UP000273119"/>
    </source>
</evidence>
<dbReference type="PANTHER" id="PTHR36844:SF1">
    <property type="entry name" value="PROTEASE PRSW"/>
    <property type="match status" value="1"/>
</dbReference>
<dbReference type="GO" id="GO:0006508">
    <property type="term" value="P:proteolysis"/>
    <property type="evidence" value="ECO:0007669"/>
    <property type="project" value="UniProtKB-KW"/>
</dbReference>
<feature type="transmembrane region" description="Helical" evidence="1">
    <location>
        <begin position="135"/>
        <end position="159"/>
    </location>
</feature>
<evidence type="ECO:0000313" key="2">
    <source>
        <dbReference type="EMBL" id="RKW71191.1"/>
    </source>
</evidence>
<feature type="transmembrane region" description="Helical" evidence="1">
    <location>
        <begin position="235"/>
        <end position="254"/>
    </location>
</feature>
<dbReference type="InterPro" id="IPR026898">
    <property type="entry name" value="PrsW"/>
</dbReference>
<dbReference type="PANTHER" id="PTHR36844">
    <property type="entry name" value="PROTEASE PRSW"/>
    <property type="match status" value="1"/>
</dbReference>
<feature type="transmembrane region" description="Helical" evidence="1">
    <location>
        <begin position="45"/>
        <end position="66"/>
    </location>
</feature>
<name>A0A496PL39_9MICC</name>
<keyword evidence="1" id="KW-0812">Transmembrane</keyword>
<keyword evidence="2" id="KW-0645">Protease</keyword>
<feature type="transmembrane region" description="Helical" evidence="1">
    <location>
        <begin position="171"/>
        <end position="189"/>
    </location>
</feature>